<evidence type="ECO:0000259" key="7">
    <source>
        <dbReference type="PROSITE" id="PS50110"/>
    </source>
</evidence>
<dbReference type="PROSITE" id="PS50109">
    <property type="entry name" value="HIS_KIN"/>
    <property type="match status" value="1"/>
</dbReference>
<dbReference type="InterPro" id="IPR001789">
    <property type="entry name" value="Sig_transdc_resp-reg_receiver"/>
</dbReference>
<dbReference type="AlphaFoldDB" id="A9E5H4"/>
<evidence type="ECO:0000256" key="3">
    <source>
        <dbReference type="ARBA" id="ARBA00022553"/>
    </source>
</evidence>
<dbReference type="InterPro" id="IPR004358">
    <property type="entry name" value="Sig_transdc_His_kin-like_C"/>
</dbReference>
<dbReference type="InterPro" id="IPR011006">
    <property type="entry name" value="CheY-like_superfamily"/>
</dbReference>
<dbReference type="CDD" id="cd16922">
    <property type="entry name" value="HATPase_EvgS-ArcB-TorS-like"/>
    <property type="match status" value="1"/>
</dbReference>
<dbReference type="CDD" id="cd17546">
    <property type="entry name" value="REC_hyHK_CKI1_RcsC-like"/>
    <property type="match status" value="1"/>
</dbReference>
<dbReference type="InterPro" id="IPR035965">
    <property type="entry name" value="PAS-like_dom_sf"/>
</dbReference>
<dbReference type="SUPFAM" id="SSF52172">
    <property type="entry name" value="CheY-like"/>
    <property type="match status" value="1"/>
</dbReference>
<dbReference type="Pfam" id="PF00512">
    <property type="entry name" value="HisKA"/>
    <property type="match status" value="1"/>
</dbReference>
<keyword evidence="4" id="KW-0902">Two-component regulatory system</keyword>
<dbReference type="Gene3D" id="3.40.50.2300">
    <property type="match status" value="1"/>
</dbReference>
<dbReference type="RefSeq" id="WP_007093937.1">
    <property type="nucleotide sequence ID" value="NZ_CP142125.1"/>
</dbReference>
<dbReference type="FunFam" id="3.30.565.10:FF:000010">
    <property type="entry name" value="Sensor histidine kinase RcsC"/>
    <property type="match status" value="1"/>
</dbReference>
<dbReference type="InterPro" id="IPR005467">
    <property type="entry name" value="His_kinase_dom"/>
</dbReference>
<gene>
    <name evidence="8" type="ORF">KAOT1_06847</name>
</gene>
<evidence type="ECO:0000313" key="9">
    <source>
        <dbReference type="Proteomes" id="UP000002945"/>
    </source>
</evidence>
<dbReference type="InterPro" id="IPR036890">
    <property type="entry name" value="HATPase_C_sf"/>
</dbReference>
<proteinExistence type="predicted"/>
<dbReference type="SUPFAM" id="SSF55874">
    <property type="entry name" value="ATPase domain of HSP90 chaperone/DNA topoisomerase II/histidine kinase"/>
    <property type="match status" value="1"/>
</dbReference>
<dbReference type="Gene3D" id="1.10.287.130">
    <property type="match status" value="1"/>
</dbReference>
<feature type="modified residue" description="4-aspartylphosphate" evidence="5">
    <location>
        <position position="710"/>
    </location>
</feature>
<feature type="domain" description="Histidine kinase" evidence="6">
    <location>
        <begin position="417"/>
        <end position="639"/>
    </location>
</feature>
<comment type="caution">
    <text evidence="8">The sequence shown here is derived from an EMBL/GenBank/DDBJ whole genome shotgun (WGS) entry which is preliminary data.</text>
</comment>
<dbReference type="PROSITE" id="PS50110">
    <property type="entry name" value="RESPONSE_REGULATORY"/>
    <property type="match status" value="1"/>
</dbReference>
<dbReference type="eggNOG" id="COG0642">
    <property type="taxonomic scope" value="Bacteria"/>
</dbReference>
<organism evidence="8 9">
    <name type="scientific">Kordia algicida OT-1</name>
    <dbReference type="NCBI Taxonomy" id="391587"/>
    <lineage>
        <taxon>Bacteria</taxon>
        <taxon>Pseudomonadati</taxon>
        <taxon>Bacteroidota</taxon>
        <taxon>Flavobacteriia</taxon>
        <taxon>Flavobacteriales</taxon>
        <taxon>Flavobacteriaceae</taxon>
        <taxon>Kordia</taxon>
    </lineage>
</organism>
<evidence type="ECO:0000313" key="8">
    <source>
        <dbReference type="EMBL" id="EDP95181.1"/>
    </source>
</evidence>
<dbReference type="SUPFAM" id="SSF55785">
    <property type="entry name" value="PYP-like sensor domain (PAS domain)"/>
    <property type="match status" value="1"/>
</dbReference>
<feature type="domain" description="Response regulatory" evidence="7">
    <location>
        <begin position="661"/>
        <end position="778"/>
    </location>
</feature>
<dbReference type="EC" id="2.7.13.3" evidence="2"/>
<dbReference type="NCBIfam" id="TIGR00229">
    <property type="entry name" value="sensory_box"/>
    <property type="match status" value="1"/>
</dbReference>
<dbReference type="GO" id="GO:0000155">
    <property type="term" value="F:phosphorelay sensor kinase activity"/>
    <property type="evidence" value="ECO:0007669"/>
    <property type="project" value="InterPro"/>
</dbReference>
<dbReference type="CDD" id="cd00082">
    <property type="entry name" value="HisKA"/>
    <property type="match status" value="1"/>
</dbReference>
<keyword evidence="8" id="KW-0808">Transferase</keyword>
<dbReference type="HOGENOM" id="CLU_000445_114_15_10"/>
<dbReference type="Gene3D" id="3.30.565.10">
    <property type="entry name" value="Histidine kinase-like ATPase, C-terminal domain"/>
    <property type="match status" value="1"/>
</dbReference>
<dbReference type="Pfam" id="PF02518">
    <property type="entry name" value="HATPase_c"/>
    <property type="match status" value="1"/>
</dbReference>
<protein>
    <recommendedName>
        <fullName evidence="2">histidine kinase</fullName>
        <ecNumber evidence="2">2.7.13.3</ecNumber>
    </recommendedName>
</protein>
<dbReference type="SMART" id="SM00388">
    <property type="entry name" value="HisKA"/>
    <property type="match status" value="1"/>
</dbReference>
<dbReference type="SUPFAM" id="SSF47384">
    <property type="entry name" value="Homodimeric domain of signal transducing histidine kinase"/>
    <property type="match status" value="1"/>
</dbReference>
<dbReference type="PRINTS" id="PR00344">
    <property type="entry name" value="BCTRLSENSOR"/>
</dbReference>
<keyword evidence="9" id="KW-1185">Reference proteome</keyword>
<dbReference type="PANTHER" id="PTHR45339:SF1">
    <property type="entry name" value="HYBRID SIGNAL TRANSDUCTION HISTIDINE KINASE J"/>
    <property type="match status" value="1"/>
</dbReference>
<keyword evidence="3 5" id="KW-0597">Phosphoprotein</keyword>
<dbReference type="InterPro" id="IPR000014">
    <property type="entry name" value="PAS"/>
</dbReference>
<evidence type="ECO:0000259" key="6">
    <source>
        <dbReference type="PROSITE" id="PS50109"/>
    </source>
</evidence>
<dbReference type="OrthoDB" id="9811889at2"/>
<name>A9E5H4_9FLAO</name>
<dbReference type="EMBL" id="ABIB01000010">
    <property type="protein sequence ID" value="EDP95181.1"/>
    <property type="molecule type" value="Genomic_DNA"/>
</dbReference>
<dbReference type="PANTHER" id="PTHR45339">
    <property type="entry name" value="HYBRID SIGNAL TRANSDUCTION HISTIDINE KINASE J"/>
    <property type="match status" value="1"/>
</dbReference>
<evidence type="ECO:0000256" key="1">
    <source>
        <dbReference type="ARBA" id="ARBA00000085"/>
    </source>
</evidence>
<dbReference type="Proteomes" id="UP000002945">
    <property type="component" value="Unassembled WGS sequence"/>
</dbReference>
<dbReference type="InterPro" id="IPR036097">
    <property type="entry name" value="HisK_dim/P_sf"/>
</dbReference>
<sequence>MSYFNKILKRSAPKESSNLDASIRNTISVLLKDLKSQLKKYYVHYELSSKLKVYETMSSDHKLENLPSIYLEIEEFLSSQLDAKLDKFTFRRNIKQSYPLLCEKDELHTIFIESEDTQKVLLSQLFLKEVLVKSREMLGDFDPNFLVEAEDLLINTPLSFEIITQQKAASILKELSEYSSNIQRKIKEYLGSNAMLSIYNNAYNKLFNNYYLLENFTIIVNLVPEQLLVTENTNLPSKGQLHRLLKAQISSLEDINSKLSKEIFQKSQIQKELENNEKLYAAVIHNSLDANIIFNVDGIIIRSNKKAVEFINAHENQINFYKLLPKEFSEKLKTIIDAFSRNTSSGLAQDFFEFEVYKNGETIYYNLKVNPIYINNKMLFFCVIRDISKDIRNMIRIEEARVIAEKSAKAKTTFLSNMSHEIRTPLNVILGLSELFNRKDFTGTEKEYENIEAIRFSTENLLMIVNDILDFSKIEAGKLNVQKVDFNFTELISNLNKGFRLKAEEKGLDFSINITNSIPKYIVGDQYRLSQILNNLIGNAIKFTKKGFINVNITAKVLEDKTLQLYFTIEDSGYGIPKENLNSIFESFYQTYHSEQKPKGTGLGLSITKELVSLLGGNLTVKSEVNVGTTFDFDLNYKVSDLSDLELQNTQNINHNLRNKKILVAEDNKLNQLFIKQLLKKWDAETTIVENGQEAVEIVKSQDFDLILMDIQMPVLDGLEATIAIRALEKEKKKIPIVACSADVFPESRQKAEEAGVNYYITKPISAKSINEILYLLTTNSN</sequence>
<evidence type="ECO:0000256" key="5">
    <source>
        <dbReference type="PROSITE-ProRule" id="PRU00169"/>
    </source>
</evidence>
<reference evidence="8 9" key="1">
    <citation type="journal article" date="2011" name="J. Bacteriol.">
        <title>Genome sequence of the algicidal bacterium Kordia algicida OT-1.</title>
        <authorList>
            <person name="Lee H.S."/>
            <person name="Kang S.G."/>
            <person name="Kwon K.K."/>
            <person name="Lee J.H."/>
            <person name="Kim S.J."/>
        </authorList>
    </citation>
    <scope>NUCLEOTIDE SEQUENCE [LARGE SCALE GENOMIC DNA]</scope>
    <source>
        <strain evidence="8 9">OT-1</strain>
    </source>
</reference>
<evidence type="ECO:0000256" key="4">
    <source>
        <dbReference type="ARBA" id="ARBA00023012"/>
    </source>
</evidence>
<dbReference type="SMART" id="SM00448">
    <property type="entry name" value="REC"/>
    <property type="match status" value="1"/>
</dbReference>
<dbReference type="SMART" id="SM00387">
    <property type="entry name" value="HATPase_c"/>
    <property type="match status" value="1"/>
</dbReference>
<dbReference type="STRING" id="391587.KAOT1_06847"/>
<dbReference type="Pfam" id="PF00072">
    <property type="entry name" value="Response_reg"/>
    <property type="match status" value="1"/>
</dbReference>
<comment type="catalytic activity">
    <reaction evidence="1">
        <text>ATP + protein L-histidine = ADP + protein N-phospho-L-histidine.</text>
        <dbReference type="EC" id="2.7.13.3"/>
    </reaction>
</comment>
<dbReference type="Gene3D" id="3.30.450.20">
    <property type="entry name" value="PAS domain"/>
    <property type="match status" value="1"/>
</dbReference>
<keyword evidence="8" id="KW-0418">Kinase</keyword>
<dbReference type="InterPro" id="IPR003661">
    <property type="entry name" value="HisK_dim/P_dom"/>
</dbReference>
<evidence type="ECO:0000256" key="2">
    <source>
        <dbReference type="ARBA" id="ARBA00012438"/>
    </source>
</evidence>
<accession>A9E5H4</accession>
<dbReference type="InterPro" id="IPR003594">
    <property type="entry name" value="HATPase_dom"/>
</dbReference>